<dbReference type="Proteomes" id="UP000659062">
    <property type="component" value="Unassembled WGS sequence"/>
</dbReference>
<evidence type="ECO:0000256" key="6">
    <source>
        <dbReference type="SAM" id="MobiDB-lite"/>
    </source>
</evidence>
<keyword evidence="5" id="KW-0472">Membrane</keyword>
<dbReference type="Pfam" id="PF15237">
    <property type="entry name" value="PTRF_SDPR"/>
    <property type="match status" value="1"/>
</dbReference>
<feature type="compositionally biased region" description="Basic and acidic residues" evidence="6">
    <location>
        <begin position="219"/>
        <end position="234"/>
    </location>
</feature>
<gene>
    <name evidence="7" type="primary">Cavin2</name>
    <name evidence="7" type="ORF">COPSEC_R12391</name>
</gene>
<feature type="compositionally biased region" description="Basic and acidic residues" evidence="6">
    <location>
        <begin position="266"/>
        <end position="292"/>
    </location>
</feature>
<dbReference type="EMBL" id="WBNE01000045">
    <property type="protein sequence ID" value="NXD36931.1"/>
    <property type="molecule type" value="Genomic_DNA"/>
</dbReference>
<feature type="region of interest" description="Disordered" evidence="6">
    <location>
        <begin position="169"/>
        <end position="388"/>
    </location>
</feature>
<evidence type="ECO:0000256" key="3">
    <source>
        <dbReference type="ARBA" id="ARBA00008836"/>
    </source>
</evidence>
<organism evidence="7 8">
    <name type="scientific">Copsychus sechellarum</name>
    <dbReference type="NCBI Taxonomy" id="797021"/>
    <lineage>
        <taxon>Eukaryota</taxon>
        <taxon>Metazoa</taxon>
        <taxon>Chordata</taxon>
        <taxon>Craniata</taxon>
        <taxon>Vertebrata</taxon>
        <taxon>Euteleostomi</taxon>
        <taxon>Archelosauria</taxon>
        <taxon>Archosauria</taxon>
        <taxon>Dinosauria</taxon>
        <taxon>Saurischia</taxon>
        <taxon>Theropoda</taxon>
        <taxon>Coelurosauria</taxon>
        <taxon>Aves</taxon>
        <taxon>Neognathae</taxon>
        <taxon>Neoaves</taxon>
        <taxon>Telluraves</taxon>
        <taxon>Australaves</taxon>
        <taxon>Passeriformes</taxon>
        <taxon>Muscicapidae</taxon>
        <taxon>Copsychus</taxon>
    </lineage>
</organism>
<dbReference type="GO" id="GO:0005080">
    <property type="term" value="F:protein kinase C binding"/>
    <property type="evidence" value="ECO:0007669"/>
    <property type="project" value="TreeGrafter"/>
</dbReference>
<accession>A0A851VAF9</accession>
<protein>
    <submittedName>
        <fullName evidence="7">CAVN2 protein</fullName>
    </submittedName>
</protein>
<dbReference type="GO" id="GO:0005737">
    <property type="term" value="C:cytoplasm"/>
    <property type="evidence" value="ECO:0007669"/>
    <property type="project" value="UniProtKB-SubCell"/>
</dbReference>
<keyword evidence="8" id="KW-1185">Reference proteome</keyword>
<feature type="compositionally biased region" description="Basic and acidic residues" evidence="6">
    <location>
        <begin position="310"/>
        <end position="327"/>
    </location>
</feature>
<reference evidence="7" key="1">
    <citation type="submission" date="2019-09" db="EMBL/GenBank/DDBJ databases">
        <title>Bird 10,000 Genomes (B10K) Project - Family phase.</title>
        <authorList>
            <person name="Zhang G."/>
        </authorList>
    </citation>
    <scope>NUCLEOTIDE SEQUENCE</scope>
    <source>
        <strain evidence="7">OUT-0061</strain>
        <tissue evidence="7">Blood</tissue>
    </source>
</reference>
<dbReference type="OrthoDB" id="8910748at2759"/>
<name>A0A851VAF9_9PASS</name>
<evidence type="ECO:0000256" key="5">
    <source>
        <dbReference type="ARBA" id="ARBA00023136"/>
    </source>
</evidence>
<comment type="similarity">
    <text evidence="3">Belongs to the CAVIN family.</text>
</comment>
<comment type="caution">
    <text evidence="7">The sequence shown here is derived from an EMBL/GenBank/DDBJ whole genome shotgun (WGS) entry which is preliminary data.</text>
</comment>
<evidence type="ECO:0000256" key="1">
    <source>
        <dbReference type="ARBA" id="ARBA00004345"/>
    </source>
</evidence>
<evidence type="ECO:0000256" key="4">
    <source>
        <dbReference type="ARBA" id="ARBA00022490"/>
    </source>
</evidence>
<evidence type="ECO:0000313" key="8">
    <source>
        <dbReference type="Proteomes" id="UP000659062"/>
    </source>
</evidence>
<feature type="non-terminal residue" evidence="7">
    <location>
        <position position="1"/>
    </location>
</feature>
<dbReference type="PANTHER" id="PTHR15240">
    <property type="entry name" value="CAVIN"/>
    <property type="match status" value="1"/>
</dbReference>
<proteinExistence type="inferred from homology"/>
<comment type="subcellular location">
    <subcellularLocation>
        <location evidence="2">Cytoplasm</location>
    </subcellularLocation>
    <subcellularLocation>
        <location evidence="1">Membrane</location>
        <location evidence="1">Caveola</location>
    </subcellularLocation>
</comment>
<sequence length="388" mass="42872">MGEAAAGSAVPPLPAEAAGGQVNALTVLALLEKLVSMLEAVEGHQRQMEQRQRGLERAVRGIQEDLVKLCRSHGATGEAVEKLLEKSRKVCAHTRAVRERLDRQCDQVRRLEQHHAQLLRRDRFKVLIFQEENEIPASVFAKEPVPSITEGKEEPVDENKTLEETLHTVELGSDDEMFHEGDDLDDSAEEKTEESRAEKLKRSSLKKVDSLKKAFSRQNIEKKMNKIVSPERREKIKKSLTVHHQKSSSSKGSGFKVSPLTFSSKKGHEGESPADAEDRPETASNEQEHEDAASLADTRSDVTPSTSLAEEGKAAVDSLEREARAEGKATVSNNIELSIVEDDEEYGVPLEVPSQKLFDERSNPVGGEMEQSDEESTPAAVLQVNQTA</sequence>
<dbReference type="AlphaFoldDB" id="A0A851VAF9"/>
<dbReference type="InterPro" id="IPR026752">
    <property type="entry name" value="Cavin_fam"/>
</dbReference>
<evidence type="ECO:0000313" key="7">
    <source>
        <dbReference type="EMBL" id="NXD36931.1"/>
    </source>
</evidence>
<evidence type="ECO:0000256" key="2">
    <source>
        <dbReference type="ARBA" id="ARBA00004496"/>
    </source>
</evidence>
<feature type="compositionally biased region" description="Basic residues" evidence="6">
    <location>
        <begin position="235"/>
        <end position="246"/>
    </location>
</feature>
<keyword evidence="4" id="KW-0963">Cytoplasm</keyword>
<dbReference type="PANTHER" id="PTHR15240:SF1">
    <property type="entry name" value="CAVEOLAE-ASSOCIATED PROTEIN 2"/>
    <property type="match status" value="1"/>
</dbReference>
<dbReference type="GO" id="GO:0005901">
    <property type="term" value="C:caveola"/>
    <property type="evidence" value="ECO:0007669"/>
    <property type="project" value="UniProtKB-SubCell"/>
</dbReference>
<feature type="non-terminal residue" evidence="7">
    <location>
        <position position="388"/>
    </location>
</feature>
<feature type="compositionally biased region" description="Basic and acidic residues" evidence="6">
    <location>
        <begin position="189"/>
        <end position="212"/>
    </location>
</feature>